<keyword evidence="1" id="KW-0812">Transmembrane</keyword>
<name>A0A919Y500_9BACL</name>
<dbReference type="RefSeq" id="WP_301630348.1">
    <property type="nucleotide sequence ID" value="NZ_BORS01000019.1"/>
</dbReference>
<feature type="transmembrane region" description="Helical" evidence="1">
    <location>
        <begin position="207"/>
        <end position="225"/>
    </location>
</feature>
<comment type="caution">
    <text evidence="2">The sequence shown here is derived from an EMBL/GenBank/DDBJ whole genome shotgun (WGS) entry which is preliminary data.</text>
</comment>
<feature type="transmembrane region" description="Helical" evidence="1">
    <location>
        <begin position="130"/>
        <end position="149"/>
    </location>
</feature>
<keyword evidence="3" id="KW-1185">Reference proteome</keyword>
<dbReference type="AlphaFoldDB" id="A0A919Y500"/>
<feature type="transmembrane region" description="Helical" evidence="1">
    <location>
        <begin position="293"/>
        <end position="315"/>
    </location>
</feature>
<dbReference type="EMBL" id="BORS01000019">
    <property type="protein sequence ID" value="GIO44509.1"/>
    <property type="molecule type" value="Genomic_DNA"/>
</dbReference>
<protein>
    <recommendedName>
        <fullName evidence="4">Multi-TM2 domain-containing protein</fullName>
    </recommendedName>
</protein>
<feature type="transmembrane region" description="Helical" evidence="1">
    <location>
        <begin position="245"/>
        <end position="264"/>
    </location>
</feature>
<keyword evidence="1" id="KW-1133">Transmembrane helix</keyword>
<feature type="transmembrane region" description="Helical" evidence="1">
    <location>
        <begin position="31"/>
        <end position="51"/>
    </location>
</feature>
<evidence type="ECO:0000256" key="1">
    <source>
        <dbReference type="SAM" id="Phobius"/>
    </source>
</evidence>
<evidence type="ECO:0000313" key="3">
    <source>
        <dbReference type="Proteomes" id="UP000678895"/>
    </source>
</evidence>
<proteinExistence type="predicted"/>
<feature type="transmembrane region" description="Helical" evidence="1">
    <location>
        <begin position="57"/>
        <end position="80"/>
    </location>
</feature>
<reference evidence="2" key="1">
    <citation type="submission" date="2021-03" db="EMBL/GenBank/DDBJ databases">
        <title>Antimicrobial resistance genes in bacteria isolated from Japanese honey, and their potential for conferring macrolide and lincosamide resistance in the American foulbrood pathogen Paenibacillus larvae.</title>
        <authorList>
            <person name="Okamoto M."/>
            <person name="Kumagai M."/>
            <person name="Kanamori H."/>
            <person name="Takamatsu D."/>
        </authorList>
    </citation>
    <scope>NUCLEOTIDE SEQUENCE</scope>
    <source>
        <strain evidence="2">J41TS4</strain>
    </source>
</reference>
<dbReference type="Proteomes" id="UP000678895">
    <property type="component" value="Unassembled WGS sequence"/>
</dbReference>
<accession>A0A919Y500</accession>
<feature type="transmembrane region" description="Helical" evidence="1">
    <location>
        <begin position="331"/>
        <end position="349"/>
    </location>
</feature>
<gene>
    <name evidence="2" type="ORF">J41TS4_42670</name>
</gene>
<sequence length="358" mass="40953">MTYPRSKMLALLLNLIPGLGYFYWGRKVRAFLYPFFFFGGLFLGAVISMIADDGELFLAAFIMGVILWCISMLDLIIVMLRDERRLEQRMYGDPALQGSLEASQERFFTLLLSFIPGLGHFQLGLMQRGLNFLILFFGLITMTVVITGITHEPVFLLFLGLIPIIWLYCMFDAAQLIHRKQAGEPLMDRSLLDEWESGRIEGRRSKVLATLLSAFPGAGQMYLGLQKRGLQMMILFIGSFYLIDVLRIPAFLFLLPVIWCFSFFDGLQQTSRYGILPMEDIPLVKWRGMSQHWLGVILVLLGVYYVGTEFVIPMIDRILPDLHIQYVLSQYLRPVLIAVMLIGGGIMLMNRTRSDRAM</sequence>
<organism evidence="2 3">
    <name type="scientific">Paenibacillus apis</name>
    <dbReference type="NCBI Taxonomy" id="1792174"/>
    <lineage>
        <taxon>Bacteria</taxon>
        <taxon>Bacillati</taxon>
        <taxon>Bacillota</taxon>
        <taxon>Bacilli</taxon>
        <taxon>Bacillales</taxon>
        <taxon>Paenibacillaceae</taxon>
        <taxon>Paenibacillus</taxon>
    </lineage>
</organism>
<evidence type="ECO:0000313" key="2">
    <source>
        <dbReference type="EMBL" id="GIO44509.1"/>
    </source>
</evidence>
<keyword evidence="1" id="KW-0472">Membrane</keyword>
<evidence type="ECO:0008006" key="4">
    <source>
        <dbReference type="Google" id="ProtNLM"/>
    </source>
</evidence>
<feature type="transmembrane region" description="Helical" evidence="1">
    <location>
        <begin position="155"/>
        <end position="177"/>
    </location>
</feature>